<feature type="compositionally biased region" description="Polar residues" evidence="1">
    <location>
        <begin position="317"/>
        <end position="332"/>
    </location>
</feature>
<protein>
    <recommendedName>
        <fullName evidence="4">Lipoprotein</fullName>
    </recommendedName>
</protein>
<proteinExistence type="predicted"/>
<organism evidence="2 3">
    <name type="scientific">Riemerella anatipestifer</name>
    <name type="common">Moraxella anatipestifer</name>
    <dbReference type="NCBI Taxonomy" id="34085"/>
    <lineage>
        <taxon>Bacteria</taxon>
        <taxon>Pseudomonadati</taxon>
        <taxon>Bacteroidota</taxon>
        <taxon>Flavobacteriia</taxon>
        <taxon>Flavobacteriales</taxon>
        <taxon>Weeksellaceae</taxon>
        <taxon>Riemerella</taxon>
    </lineage>
</organism>
<feature type="compositionally biased region" description="Low complexity" evidence="1">
    <location>
        <begin position="333"/>
        <end position="349"/>
    </location>
</feature>
<feature type="region of interest" description="Disordered" evidence="1">
    <location>
        <begin position="317"/>
        <end position="349"/>
    </location>
</feature>
<dbReference type="Pfam" id="PF19777">
    <property type="entry name" value="DUF6263"/>
    <property type="match status" value="1"/>
</dbReference>
<dbReference type="RefSeq" id="WP_079206335.1">
    <property type="nucleotide sequence ID" value="NZ_CP011859.1"/>
</dbReference>
<dbReference type="InterPro" id="IPR046230">
    <property type="entry name" value="DUF6263"/>
</dbReference>
<sequence>MIKKIIALSIVAFALTSCKKDKETKVVINKETGKAETITVDTPQEEEAKIPEAKPAIADSAGVYSLSFKLEKGKTYPLTSFQRDITTVKDPSGKSISGTQEMTDEITFTVNDFVNGTYDITVNLVGKVNKSSSQGKTVVVDTKQAAPKEEQLKGMWTVNKALSGNKLQMKMDEKGNVISISGFDAVYKKVEQNITSLIKDAKERKQFMDGFKQGFNEKMFKEQFTQSLNILPKKGVKIGETWTETDNLTPDGKLKISTTYKLEKVADGKAEVSIKGGIPKKSDSKKQEGITHSISVEGSQNGKIILDANTGWILSSKQNMTTTQKESLSDGKQSQTMTQTTQSSITLNP</sequence>
<accession>A0A1S7DPS8</accession>
<evidence type="ECO:0008006" key="4">
    <source>
        <dbReference type="Google" id="ProtNLM"/>
    </source>
</evidence>
<dbReference type="EMBL" id="CP011859">
    <property type="protein sequence ID" value="AQY21130.1"/>
    <property type="molecule type" value="Genomic_DNA"/>
</dbReference>
<evidence type="ECO:0000256" key="1">
    <source>
        <dbReference type="SAM" id="MobiDB-lite"/>
    </source>
</evidence>
<dbReference type="Proteomes" id="UP000189883">
    <property type="component" value="Chromosome"/>
</dbReference>
<evidence type="ECO:0000313" key="2">
    <source>
        <dbReference type="EMBL" id="AQY21130.1"/>
    </source>
</evidence>
<dbReference type="PROSITE" id="PS51257">
    <property type="entry name" value="PROKAR_LIPOPROTEIN"/>
    <property type="match status" value="1"/>
</dbReference>
<reference evidence="2 3" key="1">
    <citation type="submission" date="2015-06" db="EMBL/GenBank/DDBJ databases">
        <title>R. anatipestifer strain HXb2 is the most virulent strain so far, and the genome sequence would help us uncover the pathogenesis.</title>
        <authorList>
            <person name="Hu Q."/>
            <person name="Qi J."/>
            <person name="Bo H."/>
            <person name="Liu G."/>
            <person name="Tao M."/>
            <person name="Ding Y."/>
            <person name="Xue Y."/>
        </authorList>
    </citation>
    <scope>NUCLEOTIDE SEQUENCE [LARGE SCALE GENOMIC DNA]</scope>
    <source>
        <strain evidence="2 3">HXb2</strain>
    </source>
</reference>
<gene>
    <name evidence="2" type="ORF">AB406_0166</name>
</gene>
<name>A0A1S7DPS8_RIEAN</name>
<evidence type="ECO:0000313" key="3">
    <source>
        <dbReference type="Proteomes" id="UP000189883"/>
    </source>
</evidence>
<dbReference type="AlphaFoldDB" id="A0A1S7DPS8"/>